<dbReference type="InterPro" id="IPR011049">
    <property type="entry name" value="Serralysin-like_metalloprot_C"/>
</dbReference>
<dbReference type="InterPro" id="IPR013858">
    <property type="entry name" value="Peptidase_M10B_C"/>
</dbReference>
<dbReference type="PANTHER" id="PTHR38340:SF1">
    <property type="entry name" value="S-LAYER PROTEIN"/>
    <property type="match status" value="1"/>
</dbReference>
<feature type="domain" description="Peptidase M10 serralysin C-terminal" evidence="5">
    <location>
        <begin position="52"/>
        <end position="123"/>
    </location>
</feature>
<reference evidence="6" key="1">
    <citation type="submission" date="2024-01" db="EMBL/GenBank/DDBJ databases">
        <title>Bank of Algae and Cyanobacteria of the Azores (BACA) strain genomes.</title>
        <authorList>
            <person name="Luz R."/>
            <person name="Cordeiro R."/>
            <person name="Fonseca A."/>
            <person name="Goncalves V."/>
        </authorList>
    </citation>
    <scope>NUCLEOTIDE SEQUENCE</scope>
    <source>
        <strain evidence="6">BACA0141</strain>
    </source>
</reference>
<dbReference type="InterPro" id="IPR001343">
    <property type="entry name" value="Hemolysn_Ca-bd"/>
</dbReference>
<keyword evidence="3" id="KW-0964">Secreted</keyword>
<dbReference type="Pfam" id="PF00353">
    <property type="entry name" value="HemolysinCabind"/>
    <property type="match status" value="1"/>
</dbReference>
<evidence type="ECO:0000259" key="5">
    <source>
        <dbReference type="Pfam" id="PF08548"/>
    </source>
</evidence>
<dbReference type="GO" id="GO:0005509">
    <property type="term" value="F:calcium ion binding"/>
    <property type="evidence" value="ECO:0007669"/>
    <property type="project" value="InterPro"/>
</dbReference>
<dbReference type="SUPFAM" id="SSF51120">
    <property type="entry name" value="beta-Roll"/>
    <property type="match status" value="1"/>
</dbReference>
<dbReference type="Gene3D" id="2.150.10.10">
    <property type="entry name" value="Serralysin-like metalloprotease, C-terminal"/>
    <property type="match status" value="1"/>
</dbReference>
<name>A0AAW9PYF4_9CYAN</name>
<evidence type="ECO:0000256" key="1">
    <source>
        <dbReference type="ARBA" id="ARBA00001913"/>
    </source>
</evidence>
<accession>A0AAW9PYF4</accession>
<dbReference type="GO" id="GO:0005615">
    <property type="term" value="C:extracellular space"/>
    <property type="evidence" value="ECO:0007669"/>
    <property type="project" value="InterPro"/>
</dbReference>
<dbReference type="PRINTS" id="PR00313">
    <property type="entry name" value="CABNDNGRPT"/>
</dbReference>
<dbReference type="AlphaFoldDB" id="A0AAW9PYF4"/>
<evidence type="ECO:0000256" key="2">
    <source>
        <dbReference type="ARBA" id="ARBA00004613"/>
    </source>
</evidence>
<evidence type="ECO:0000313" key="6">
    <source>
        <dbReference type="EMBL" id="MEE3720005.1"/>
    </source>
</evidence>
<dbReference type="PANTHER" id="PTHR38340">
    <property type="entry name" value="S-LAYER PROTEIN"/>
    <property type="match status" value="1"/>
</dbReference>
<evidence type="ECO:0000256" key="3">
    <source>
        <dbReference type="ARBA" id="ARBA00022525"/>
    </source>
</evidence>
<sequence>MVADSLDRVMAASKDWRLTDMGNALISYASNPTAAQSSQYLFGFSWSDTLLGTDANEYISGGAGNDTLIGGKGKDVLVGSTGNDTFQFNNINEAGDSILDFGAGDAINLKGVLNSIVCTLTFLHFRTSESHNLVGQGFAIT</sequence>
<keyword evidence="7" id="KW-1185">Reference proteome</keyword>
<gene>
    <name evidence="6" type="ORF">V2H45_25030</name>
</gene>
<protein>
    <recommendedName>
        <fullName evidence="5">Peptidase M10 serralysin C-terminal domain-containing protein</fullName>
    </recommendedName>
</protein>
<evidence type="ECO:0000313" key="7">
    <source>
        <dbReference type="Proteomes" id="UP001333818"/>
    </source>
</evidence>
<evidence type="ECO:0000256" key="4">
    <source>
        <dbReference type="ARBA" id="ARBA00022737"/>
    </source>
</evidence>
<comment type="caution">
    <text evidence="6">The sequence shown here is derived from an EMBL/GenBank/DDBJ whole genome shotgun (WGS) entry which is preliminary data.</text>
</comment>
<dbReference type="InterPro" id="IPR050557">
    <property type="entry name" value="RTX_toxin/Mannuronan_C5-epim"/>
</dbReference>
<comment type="cofactor">
    <cofactor evidence="1">
        <name>Ca(2+)</name>
        <dbReference type="ChEBI" id="CHEBI:29108"/>
    </cofactor>
</comment>
<proteinExistence type="predicted"/>
<dbReference type="EMBL" id="JAZBJZ010000205">
    <property type="protein sequence ID" value="MEE3720005.1"/>
    <property type="molecule type" value="Genomic_DNA"/>
</dbReference>
<organism evidence="6 7">
    <name type="scientific">Tumidithrix elongata BACA0141</name>
    <dbReference type="NCBI Taxonomy" id="2716417"/>
    <lineage>
        <taxon>Bacteria</taxon>
        <taxon>Bacillati</taxon>
        <taxon>Cyanobacteriota</taxon>
        <taxon>Cyanophyceae</taxon>
        <taxon>Pseudanabaenales</taxon>
        <taxon>Pseudanabaenaceae</taxon>
        <taxon>Tumidithrix</taxon>
        <taxon>Tumidithrix elongata</taxon>
    </lineage>
</organism>
<dbReference type="RefSeq" id="WP_330486444.1">
    <property type="nucleotide sequence ID" value="NZ_JAZBJZ010000205.1"/>
</dbReference>
<dbReference type="Proteomes" id="UP001333818">
    <property type="component" value="Unassembled WGS sequence"/>
</dbReference>
<keyword evidence="4" id="KW-0677">Repeat</keyword>
<dbReference type="Pfam" id="PF08548">
    <property type="entry name" value="Peptidase_M10_C"/>
    <property type="match status" value="1"/>
</dbReference>
<comment type="subcellular location">
    <subcellularLocation>
        <location evidence="2">Secreted</location>
    </subcellularLocation>
</comment>